<evidence type="ECO:0000256" key="1">
    <source>
        <dbReference type="ARBA" id="ARBA00010641"/>
    </source>
</evidence>
<dbReference type="GO" id="GO:0016987">
    <property type="term" value="F:sigma factor activity"/>
    <property type="evidence" value="ECO:0007669"/>
    <property type="project" value="UniProtKB-KW"/>
</dbReference>
<dbReference type="InterPro" id="IPR039425">
    <property type="entry name" value="RNA_pol_sigma-70-like"/>
</dbReference>
<dbReference type="PANTHER" id="PTHR43133">
    <property type="entry name" value="RNA POLYMERASE ECF-TYPE SIGMA FACTO"/>
    <property type="match status" value="1"/>
</dbReference>
<proteinExistence type="inferred from homology"/>
<protein>
    <submittedName>
        <fullName evidence="7">Sigma-70 family RNA polymerase sigma factor</fullName>
    </submittedName>
</protein>
<evidence type="ECO:0000313" key="8">
    <source>
        <dbReference type="Proteomes" id="UP000516148"/>
    </source>
</evidence>
<reference evidence="7 8" key="1">
    <citation type="submission" date="2020-09" db="EMBL/GenBank/DDBJ databases">
        <title>Sphingomonas sp., a new species isolated from pork steak.</title>
        <authorList>
            <person name="Heidler von Heilborn D."/>
        </authorList>
    </citation>
    <scope>NUCLEOTIDE SEQUENCE [LARGE SCALE GENOMIC DNA]</scope>
    <source>
        <strain evidence="8">S8-3T</strain>
    </source>
</reference>
<dbReference type="SUPFAM" id="SSF88946">
    <property type="entry name" value="Sigma2 domain of RNA polymerase sigma factors"/>
    <property type="match status" value="1"/>
</dbReference>
<evidence type="ECO:0000256" key="4">
    <source>
        <dbReference type="ARBA" id="ARBA00023163"/>
    </source>
</evidence>
<dbReference type="Pfam" id="PF08281">
    <property type="entry name" value="Sigma70_r4_2"/>
    <property type="match status" value="1"/>
</dbReference>
<dbReference type="NCBIfam" id="TIGR02937">
    <property type="entry name" value="sigma70-ECF"/>
    <property type="match status" value="1"/>
</dbReference>
<dbReference type="InterPro" id="IPR014284">
    <property type="entry name" value="RNA_pol_sigma-70_dom"/>
</dbReference>
<dbReference type="GO" id="GO:0006352">
    <property type="term" value="P:DNA-templated transcription initiation"/>
    <property type="evidence" value="ECO:0007669"/>
    <property type="project" value="InterPro"/>
</dbReference>
<feature type="domain" description="RNA polymerase sigma-70 region 2" evidence="5">
    <location>
        <begin position="7"/>
        <end position="63"/>
    </location>
</feature>
<evidence type="ECO:0000259" key="5">
    <source>
        <dbReference type="Pfam" id="PF04542"/>
    </source>
</evidence>
<keyword evidence="3" id="KW-0731">Sigma factor</keyword>
<dbReference type="Pfam" id="PF04542">
    <property type="entry name" value="Sigma70_r2"/>
    <property type="match status" value="1"/>
</dbReference>
<dbReference type="InterPro" id="IPR007627">
    <property type="entry name" value="RNA_pol_sigma70_r2"/>
</dbReference>
<evidence type="ECO:0000256" key="3">
    <source>
        <dbReference type="ARBA" id="ARBA00023082"/>
    </source>
</evidence>
<accession>A0A7H0LFW5</accession>
<gene>
    <name evidence="7" type="ORF">H3Z74_17715</name>
</gene>
<keyword evidence="4" id="KW-0804">Transcription</keyword>
<dbReference type="InterPro" id="IPR013325">
    <property type="entry name" value="RNA_pol_sigma_r2"/>
</dbReference>
<evidence type="ECO:0000259" key="6">
    <source>
        <dbReference type="Pfam" id="PF08281"/>
    </source>
</evidence>
<comment type="similarity">
    <text evidence="1">Belongs to the sigma-70 factor family. ECF subfamily.</text>
</comment>
<name>A0A7H0LFW5_9SPHN</name>
<dbReference type="InterPro" id="IPR036388">
    <property type="entry name" value="WH-like_DNA-bd_sf"/>
</dbReference>
<dbReference type="PANTHER" id="PTHR43133:SF63">
    <property type="entry name" value="RNA POLYMERASE SIGMA FACTOR FECI-RELATED"/>
    <property type="match status" value="1"/>
</dbReference>
<dbReference type="InterPro" id="IPR013324">
    <property type="entry name" value="RNA_pol_sigma_r3/r4-like"/>
</dbReference>
<keyword evidence="2" id="KW-0805">Transcription regulation</keyword>
<dbReference type="EMBL" id="CP061038">
    <property type="protein sequence ID" value="QNQ08568.1"/>
    <property type="molecule type" value="Genomic_DNA"/>
</dbReference>
<dbReference type="GO" id="GO:0003677">
    <property type="term" value="F:DNA binding"/>
    <property type="evidence" value="ECO:0007669"/>
    <property type="project" value="InterPro"/>
</dbReference>
<evidence type="ECO:0000313" key="7">
    <source>
        <dbReference type="EMBL" id="QNQ08568.1"/>
    </source>
</evidence>
<dbReference type="Gene3D" id="1.10.1740.10">
    <property type="match status" value="1"/>
</dbReference>
<evidence type="ECO:0000256" key="2">
    <source>
        <dbReference type="ARBA" id="ARBA00023015"/>
    </source>
</evidence>
<organism evidence="7 8">
    <name type="scientific">Sphingomonas alpina</name>
    <dbReference type="NCBI Taxonomy" id="653931"/>
    <lineage>
        <taxon>Bacteria</taxon>
        <taxon>Pseudomonadati</taxon>
        <taxon>Pseudomonadota</taxon>
        <taxon>Alphaproteobacteria</taxon>
        <taxon>Sphingomonadales</taxon>
        <taxon>Sphingomonadaceae</taxon>
        <taxon>Sphingomonas</taxon>
    </lineage>
</organism>
<dbReference type="Proteomes" id="UP000516148">
    <property type="component" value="Chromosome"/>
</dbReference>
<dbReference type="RefSeq" id="WP_187760896.1">
    <property type="nucleotide sequence ID" value="NZ_JANQBJ010000010.1"/>
</dbReference>
<dbReference type="Gene3D" id="1.10.10.10">
    <property type="entry name" value="Winged helix-like DNA-binding domain superfamily/Winged helix DNA-binding domain"/>
    <property type="match status" value="1"/>
</dbReference>
<feature type="domain" description="RNA polymerase sigma factor 70 region 4 type 2" evidence="6">
    <location>
        <begin position="93"/>
        <end position="143"/>
    </location>
</feature>
<dbReference type="AlphaFoldDB" id="A0A7H0LFW5"/>
<dbReference type="KEGG" id="spap:H3Z74_17715"/>
<dbReference type="SUPFAM" id="SSF88659">
    <property type="entry name" value="Sigma3 and sigma4 domains of RNA polymerase sigma factors"/>
    <property type="match status" value="1"/>
</dbReference>
<dbReference type="InterPro" id="IPR013249">
    <property type="entry name" value="RNA_pol_sigma70_r4_t2"/>
</dbReference>
<keyword evidence="8" id="KW-1185">Reference proteome</keyword>
<sequence length="152" mass="17375">MLRSVGQALRRRGVPDQDIDDIVHDAYLRLARYGSDTVVREPEAFMVRAASNLAIDASRRRARSPFVETDMEFDVPDDAPRPDEVWISSKRLESLNHAFAALDPLTRQMLRAQRLEGLRVDEIARYHGLTKSAVEKRLAKGMLLLTKWMEEA</sequence>